<accession>A0ABV6UVR0</accession>
<protein>
    <recommendedName>
        <fullName evidence="2">Anti-sigma factor antagonist</fullName>
    </recommendedName>
</protein>
<organism evidence="4 5">
    <name type="scientific">Streptacidiphilus cavernicola</name>
    <dbReference type="NCBI Taxonomy" id="3342716"/>
    <lineage>
        <taxon>Bacteria</taxon>
        <taxon>Bacillati</taxon>
        <taxon>Actinomycetota</taxon>
        <taxon>Actinomycetes</taxon>
        <taxon>Kitasatosporales</taxon>
        <taxon>Streptomycetaceae</taxon>
        <taxon>Streptacidiphilus</taxon>
    </lineage>
</organism>
<dbReference type="PANTHER" id="PTHR33495">
    <property type="entry name" value="ANTI-SIGMA FACTOR ANTAGONIST TM_1081-RELATED-RELATED"/>
    <property type="match status" value="1"/>
</dbReference>
<evidence type="ECO:0000256" key="2">
    <source>
        <dbReference type="RuleBase" id="RU003749"/>
    </source>
</evidence>
<dbReference type="PANTHER" id="PTHR33495:SF2">
    <property type="entry name" value="ANTI-SIGMA FACTOR ANTAGONIST TM_1081-RELATED"/>
    <property type="match status" value="1"/>
</dbReference>
<name>A0ABV6UVR0_9ACTN</name>
<dbReference type="PROSITE" id="PS50801">
    <property type="entry name" value="STAS"/>
    <property type="match status" value="1"/>
</dbReference>
<dbReference type="CDD" id="cd07043">
    <property type="entry name" value="STAS_anti-anti-sigma_factors"/>
    <property type="match status" value="1"/>
</dbReference>
<dbReference type="NCBIfam" id="TIGR00377">
    <property type="entry name" value="ant_ant_sig"/>
    <property type="match status" value="1"/>
</dbReference>
<evidence type="ECO:0000313" key="4">
    <source>
        <dbReference type="EMBL" id="MFC1405559.1"/>
    </source>
</evidence>
<comment type="similarity">
    <text evidence="1 2">Belongs to the anti-sigma-factor antagonist family.</text>
</comment>
<dbReference type="InterPro" id="IPR058548">
    <property type="entry name" value="MlaB-like_STAS"/>
</dbReference>
<comment type="caution">
    <text evidence="4">The sequence shown here is derived from an EMBL/GenBank/DDBJ whole genome shotgun (WGS) entry which is preliminary data.</text>
</comment>
<dbReference type="InterPro" id="IPR036513">
    <property type="entry name" value="STAS_dom_sf"/>
</dbReference>
<dbReference type="Gene3D" id="3.30.750.24">
    <property type="entry name" value="STAS domain"/>
    <property type="match status" value="1"/>
</dbReference>
<dbReference type="EMBL" id="JBHEZZ010000022">
    <property type="protein sequence ID" value="MFC1405559.1"/>
    <property type="molecule type" value="Genomic_DNA"/>
</dbReference>
<evidence type="ECO:0000256" key="1">
    <source>
        <dbReference type="ARBA" id="ARBA00009013"/>
    </source>
</evidence>
<feature type="domain" description="STAS" evidence="3">
    <location>
        <begin position="17"/>
        <end position="106"/>
    </location>
</feature>
<dbReference type="RefSeq" id="WP_030261499.1">
    <property type="nucleotide sequence ID" value="NZ_JBHEZZ010000022.1"/>
</dbReference>
<dbReference type="Pfam" id="PF13466">
    <property type="entry name" value="STAS_2"/>
    <property type="match status" value="1"/>
</dbReference>
<keyword evidence="5" id="KW-1185">Reference proteome</keyword>
<dbReference type="Proteomes" id="UP001592528">
    <property type="component" value="Unassembled WGS sequence"/>
</dbReference>
<gene>
    <name evidence="4" type="ORF">ACEZDJ_30155</name>
</gene>
<evidence type="ECO:0000313" key="5">
    <source>
        <dbReference type="Proteomes" id="UP001592528"/>
    </source>
</evidence>
<dbReference type="InterPro" id="IPR003658">
    <property type="entry name" value="Anti-sigma_ant"/>
</dbReference>
<dbReference type="InterPro" id="IPR002645">
    <property type="entry name" value="STAS_dom"/>
</dbReference>
<reference evidence="4 5" key="1">
    <citation type="submission" date="2024-09" db="EMBL/GenBank/DDBJ databases">
        <authorList>
            <person name="Lee S.D."/>
        </authorList>
    </citation>
    <scope>NUCLEOTIDE SEQUENCE [LARGE SCALE GENOMIC DNA]</scope>
    <source>
        <strain evidence="4 5">N1-5</strain>
    </source>
</reference>
<sequence length="106" mass="11011">MTPELTINAGHNATGPVLALVGDLDHATAPQLRTAVTDTALTPGQILTLDLSAVAFCDSSGITALIAAHRRALAQEADLVLADVPARVLRILRILGLDQVLRLAGQ</sequence>
<proteinExistence type="inferred from homology"/>
<dbReference type="SUPFAM" id="SSF52091">
    <property type="entry name" value="SpoIIaa-like"/>
    <property type="match status" value="1"/>
</dbReference>
<evidence type="ECO:0000259" key="3">
    <source>
        <dbReference type="PROSITE" id="PS50801"/>
    </source>
</evidence>